<gene>
    <name evidence="10" type="primary">LOC112459924</name>
</gene>
<evidence type="ECO:0000256" key="6">
    <source>
        <dbReference type="ARBA" id="ARBA00022801"/>
    </source>
</evidence>
<dbReference type="InterPro" id="IPR027806">
    <property type="entry name" value="HARBI1_dom"/>
</dbReference>
<keyword evidence="5" id="KW-0479">Metal-binding</keyword>
<evidence type="ECO:0000256" key="4">
    <source>
        <dbReference type="ARBA" id="ARBA00022722"/>
    </source>
</evidence>
<dbReference type="GO" id="GO:0016787">
    <property type="term" value="F:hydrolase activity"/>
    <property type="evidence" value="ECO:0007669"/>
    <property type="project" value="UniProtKB-KW"/>
</dbReference>
<evidence type="ECO:0000256" key="3">
    <source>
        <dbReference type="ARBA" id="ARBA00006958"/>
    </source>
</evidence>
<dbReference type="InterPro" id="IPR045249">
    <property type="entry name" value="HARBI1-like"/>
</dbReference>
<evidence type="ECO:0000259" key="8">
    <source>
        <dbReference type="Pfam" id="PF13359"/>
    </source>
</evidence>
<dbReference type="GO" id="GO:0005634">
    <property type="term" value="C:nucleus"/>
    <property type="evidence" value="ECO:0007669"/>
    <property type="project" value="UniProtKB-SubCell"/>
</dbReference>
<dbReference type="PANTHER" id="PTHR22930">
    <property type="match status" value="1"/>
</dbReference>
<dbReference type="RefSeq" id="XP_024880066.1">
    <property type="nucleotide sequence ID" value="XM_025024298.1"/>
</dbReference>
<dbReference type="GO" id="GO:0046872">
    <property type="term" value="F:metal ion binding"/>
    <property type="evidence" value="ECO:0007669"/>
    <property type="project" value="UniProtKB-KW"/>
</dbReference>
<proteinExistence type="inferred from homology"/>
<dbReference type="Pfam" id="PF13359">
    <property type="entry name" value="DDE_Tnp_4"/>
    <property type="match status" value="1"/>
</dbReference>
<evidence type="ECO:0000313" key="10">
    <source>
        <dbReference type="RefSeq" id="XP_024880066.1"/>
    </source>
</evidence>
<evidence type="ECO:0000313" key="9">
    <source>
        <dbReference type="Proteomes" id="UP000504618"/>
    </source>
</evidence>
<keyword evidence="4" id="KW-0540">Nuclease</keyword>
<feature type="domain" description="DDE Tnp4" evidence="8">
    <location>
        <begin position="39"/>
        <end position="204"/>
    </location>
</feature>
<comment type="cofactor">
    <cofactor evidence="1">
        <name>a divalent metal cation</name>
        <dbReference type="ChEBI" id="CHEBI:60240"/>
    </cofactor>
</comment>
<accession>A0A6J1QFP4</accession>
<dbReference type="Proteomes" id="UP000504618">
    <property type="component" value="Unplaced"/>
</dbReference>
<keyword evidence="9" id="KW-1185">Reference proteome</keyword>
<keyword evidence="6" id="KW-0378">Hydrolase</keyword>
<comment type="subcellular location">
    <subcellularLocation>
        <location evidence="2">Nucleus</location>
    </subcellularLocation>
</comment>
<dbReference type="AlphaFoldDB" id="A0A6J1QFP4"/>
<protein>
    <submittedName>
        <fullName evidence="10">Nuclease HARBI1</fullName>
    </submittedName>
</protein>
<name>A0A6J1QFP4_9HYME</name>
<organism evidence="9 10">
    <name type="scientific">Temnothorax curvispinosus</name>
    <dbReference type="NCBI Taxonomy" id="300111"/>
    <lineage>
        <taxon>Eukaryota</taxon>
        <taxon>Metazoa</taxon>
        <taxon>Ecdysozoa</taxon>
        <taxon>Arthropoda</taxon>
        <taxon>Hexapoda</taxon>
        <taxon>Insecta</taxon>
        <taxon>Pterygota</taxon>
        <taxon>Neoptera</taxon>
        <taxon>Endopterygota</taxon>
        <taxon>Hymenoptera</taxon>
        <taxon>Apocrita</taxon>
        <taxon>Aculeata</taxon>
        <taxon>Formicoidea</taxon>
        <taxon>Formicidae</taxon>
        <taxon>Myrmicinae</taxon>
        <taxon>Temnothorax</taxon>
    </lineage>
</organism>
<keyword evidence="7" id="KW-0539">Nucleus</keyword>
<sequence>VIWEELQEKVFLHPTADNWRKVAAEFETLWNYPHCIGAVDGKHVDIDAPPNSGSTFYNYKGRHSINLMAISDANYCFLMLNIGAEGRRSDGGVFRNSDIGIHFNNNKMDLPKPTEVGISGPKLPYVLVADEAFALTPYMMRPFPRTKNLNFRKKVFNYRLSRARRVVESAFGLLVSRWRIYRKPISASLSTAVKIVQATTALHNFMIQNELLAPASERIYSRNNIEDSIALSQGSAFTDIDVRNTNACSRYAAEVRNSYADYFMNSGAVEWQ</sequence>
<evidence type="ECO:0000256" key="7">
    <source>
        <dbReference type="ARBA" id="ARBA00023242"/>
    </source>
</evidence>
<comment type="similarity">
    <text evidence="3">Belongs to the HARBI1 family.</text>
</comment>
<evidence type="ECO:0000256" key="2">
    <source>
        <dbReference type="ARBA" id="ARBA00004123"/>
    </source>
</evidence>
<dbReference type="OrthoDB" id="6627079at2759"/>
<dbReference type="PANTHER" id="PTHR22930:SF269">
    <property type="entry name" value="NUCLEASE HARBI1-LIKE PROTEIN"/>
    <property type="match status" value="1"/>
</dbReference>
<reference evidence="10" key="1">
    <citation type="submission" date="2025-08" db="UniProtKB">
        <authorList>
            <consortium name="RefSeq"/>
        </authorList>
    </citation>
    <scope>IDENTIFICATION</scope>
    <source>
        <tissue evidence="10">Whole body</tissue>
    </source>
</reference>
<dbReference type="GO" id="GO:0004518">
    <property type="term" value="F:nuclease activity"/>
    <property type="evidence" value="ECO:0007669"/>
    <property type="project" value="UniProtKB-KW"/>
</dbReference>
<feature type="non-terminal residue" evidence="10">
    <location>
        <position position="1"/>
    </location>
</feature>
<evidence type="ECO:0000256" key="5">
    <source>
        <dbReference type="ARBA" id="ARBA00022723"/>
    </source>
</evidence>
<dbReference type="GeneID" id="112459924"/>
<evidence type="ECO:0000256" key="1">
    <source>
        <dbReference type="ARBA" id="ARBA00001968"/>
    </source>
</evidence>